<sequence>MASPYRTRPSSPPARPTDERRLGAATLVFGLLCGVTGISLAEEGRAECALLAGVGGFALLLQRDGAR</sequence>
<dbReference type="AlphaFoldDB" id="A0A150PHP2"/>
<dbReference type="Proteomes" id="UP000075420">
    <property type="component" value="Unassembled WGS sequence"/>
</dbReference>
<proteinExistence type="predicted"/>
<organism evidence="1 2">
    <name type="scientific">Sorangium cellulosum</name>
    <name type="common">Polyangium cellulosum</name>
    <dbReference type="NCBI Taxonomy" id="56"/>
    <lineage>
        <taxon>Bacteria</taxon>
        <taxon>Pseudomonadati</taxon>
        <taxon>Myxococcota</taxon>
        <taxon>Polyangia</taxon>
        <taxon>Polyangiales</taxon>
        <taxon>Polyangiaceae</taxon>
        <taxon>Sorangium</taxon>
    </lineage>
</organism>
<accession>A0A150PHP2</accession>
<name>A0A150PHP2_SORCE</name>
<evidence type="ECO:0000313" key="2">
    <source>
        <dbReference type="Proteomes" id="UP000075420"/>
    </source>
</evidence>
<protein>
    <submittedName>
        <fullName evidence="1">Uncharacterized protein</fullName>
    </submittedName>
</protein>
<dbReference type="EMBL" id="JELY01001619">
    <property type="protein sequence ID" value="KYF55156.1"/>
    <property type="molecule type" value="Genomic_DNA"/>
</dbReference>
<comment type="caution">
    <text evidence="1">The sequence shown here is derived from an EMBL/GenBank/DDBJ whole genome shotgun (WGS) entry which is preliminary data.</text>
</comment>
<gene>
    <name evidence="1" type="ORF">BE08_41970</name>
</gene>
<reference evidence="1 2" key="1">
    <citation type="submission" date="2014-02" db="EMBL/GenBank/DDBJ databases">
        <title>The small core and large imbalanced accessory genome model reveals a collaborative survival strategy of Sorangium cellulosum strains in nature.</title>
        <authorList>
            <person name="Han K."/>
            <person name="Peng R."/>
            <person name="Blom J."/>
            <person name="Li Y.-Z."/>
        </authorList>
    </citation>
    <scope>NUCLEOTIDE SEQUENCE [LARGE SCALE GENOMIC DNA]</scope>
    <source>
        <strain evidence="1 2">So0157-25</strain>
    </source>
</reference>
<evidence type="ECO:0000313" key="1">
    <source>
        <dbReference type="EMBL" id="KYF55156.1"/>
    </source>
</evidence>